<evidence type="ECO:0000313" key="2">
    <source>
        <dbReference type="Proteomes" id="UP001295444"/>
    </source>
</evidence>
<organism evidence="1 2">
    <name type="scientific">Pelobates cultripes</name>
    <name type="common">Western spadefoot toad</name>
    <dbReference type="NCBI Taxonomy" id="61616"/>
    <lineage>
        <taxon>Eukaryota</taxon>
        <taxon>Metazoa</taxon>
        <taxon>Chordata</taxon>
        <taxon>Craniata</taxon>
        <taxon>Vertebrata</taxon>
        <taxon>Euteleostomi</taxon>
        <taxon>Amphibia</taxon>
        <taxon>Batrachia</taxon>
        <taxon>Anura</taxon>
        <taxon>Pelobatoidea</taxon>
        <taxon>Pelobatidae</taxon>
        <taxon>Pelobates</taxon>
    </lineage>
</organism>
<dbReference type="EMBL" id="OW240913">
    <property type="protein sequence ID" value="CAH2247967.1"/>
    <property type="molecule type" value="Genomic_DNA"/>
</dbReference>
<reference evidence="1" key="1">
    <citation type="submission" date="2022-03" db="EMBL/GenBank/DDBJ databases">
        <authorList>
            <person name="Alioto T."/>
            <person name="Alioto T."/>
            <person name="Gomez Garrido J."/>
        </authorList>
    </citation>
    <scope>NUCLEOTIDE SEQUENCE</scope>
</reference>
<name>A0AAD1RC53_PELCU</name>
<protein>
    <submittedName>
        <fullName evidence="1">Uncharacterized protein</fullName>
    </submittedName>
</protein>
<dbReference type="AlphaFoldDB" id="A0AAD1RC53"/>
<gene>
    <name evidence="1" type="ORF">PECUL_23A004995</name>
</gene>
<evidence type="ECO:0000313" key="1">
    <source>
        <dbReference type="EMBL" id="CAH2247967.1"/>
    </source>
</evidence>
<keyword evidence="2" id="KW-1185">Reference proteome</keyword>
<proteinExistence type="predicted"/>
<accession>A0AAD1RC53</accession>
<dbReference type="Proteomes" id="UP001295444">
    <property type="component" value="Chromosome 02"/>
</dbReference>
<sequence>MPHAPLSALLNNWTSQLSSTAYSMPAGEAWHSDKTMLQPPHRVNTYFCVCLHASITGIRSPQQSPVQYYSYTIEAKSSGAMPQEIGDSPQIQLWYISTIPVSLYSFRGLDATVADFEDHCGPT</sequence>